<proteinExistence type="predicted"/>
<accession>A0A7W8HQ55</accession>
<dbReference type="Proteomes" id="UP000550895">
    <property type="component" value="Unassembled WGS sequence"/>
</dbReference>
<feature type="chain" id="PRO_5030529286" evidence="1">
    <location>
        <begin position="20"/>
        <end position="915"/>
    </location>
</feature>
<feature type="signal peptide" evidence="1">
    <location>
        <begin position="1"/>
        <end position="19"/>
    </location>
</feature>
<dbReference type="AlphaFoldDB" id="A0A7W8HQ55"/>
<dbReference type="RefSeq" id="WP_246034966.1">
    <property type="nucleotide sequence ID" value="NZ_JACHGA010000002.1"/>
</dbReference>
<name>A0A7W8HQ55_9HYPH</name>
<comment type="caution">
    <text evidence="2">The sequence shown here is derived from an EMBL/GenBank/DDBJ whole genome shotgun (WGS) entry which is preliminary data.</text>
</comment>
<reference evidence="2 3" key="1">
    <citation type="submission" date="2020-08" db="EMBL/GenBank/DDBJ databases">
        <title>Genomic Encyclopedia of Type Strains, Phase IV (KMG-IV): sequencing the most valuable type-strain genomes for metagenomic binning, comparative biology and taxonomic classification.</title>
        <authorList>
            <person name="Goeker M."/>
        </authorList>
    </citation>
    <scope>NUCLEOTIDE SEQUENCE [LARGE SCALE GENOMIC DNA]</scope>
    <source>
        <strain evidence="2 3">DSM 26376</strain>
    </source>
</reference>
<gene>
    <name evidence="2" type="ORF">HNR26_001332</name>
</gene>
<keyword evidence="3" id="KW-1185">Reference proteome</keyword>
<protein>
    <submittedName>
        <fullName evidence="2">TPR repeat protein</fullName>
    </submittedName>
</protein>
<dbReference type="SUPFAM" id="SSF81901">
    <property type="entry name" value="HCP-like"/>
    <property type="match status" value="2"/>
</dbReference>
<dbReference type="PANTHER" id="PTHR11102:SF160">
    <property type="entry name" value="ERAD-ASSOCIATED E3 UBIQUITIN-PROTEIN LIGASE COMPONENT HRD3"/>
    <property type="match status" value="1"/>
</dbReference>
<evidence type="ECO:0000256" key="1">
    <source>
        <dbReference type="SAM" id="SignalP"/>
    </source>
</evidence>
<evidence type="ECO:0000313" key="2">
    <source>
        <dbReference type="EMBL" id="MBB5275288.1"/>
    </source>
</evidence>
<dbReference type="InterPro" id="IPR006597">
    <property type="entry name" value="Sel1-like"/>
</dbReference>
<dbReference type="Pfam" id="PF08238">
    <property type="entry name" value="Sel1"/>
    <property type="match status" value="6"/>
</dbReference>
<dbReference type="InterPro" id="IPR050767">
    <property type="entry name" value="Sel1_AlgK"/>
</dbReference>
<dbReference type="Gene3D" id="1.25.40.10">
    <property type="entry name" value="Tetratricopeptide repeat domain"/>
    <property type="match status" value="3"/>
</dbReference>
<dbReference type="SMART" id="SM00671">
    <property type="entry name" value="SEL1"/>
    <property type="match status" value="6"/>
</dbReference>
<evidence type="ECO:0000313" key="3">
    <source>
        <dbReference type="Proteomes" id="UP000550895"/>
    </source>
</evidence>
<organism evidence="2 3">
    <name type="scientific">Rhizobium rosettiformans</name>
    <dbReference type="NCBI Taxonomy" id="1368430"/>
    <lineage>
        <taxon>Bacteria</taxon>
        <taxon>Pseudomonadati</taxon>
        <taxon>Pseudomonadota</taxon>
        <taxon>Alphaproteobacteria</taxon>
        <taxon>Hyphomicrobiales</taxon>
        <taxon>Rhizobiaceae</taxon>
        <taxon>Rhizobium/Agrobacterium group</taxon>
        <taxon>Rhizobium</taxon>
    </lineage>
</organism>
<dbReference type="InterPro" id="IPR011990">
    <property type="entry name" value="TPR-like_helical_dom_sf"/>
</dbReference>
<dbReference type="PANTHER" id="PTHR11102">
    <property type="entry name" value="SEL-1-LIKE PROTEIN"/>
    <property type="match status" value="1"/>
</dbReference>
<dbReference type="EMBL" id="JACHGA010000002">
    <property type="protein sequence ID" value="MBB5275288.1"/>
    <property type="molecule type" value="Genomic_DNA"/>
</dbReference>
<keyword evidence="1" id="KW-0732">Signal</keyword>
<sequence length="915" mass="100542">MTIARMAKSLLMAGVMTMAAGTPGRTAAIDVRFAPPDVELPKSAVCTPRVRDEDMIAEWTTWDQKALPKRATFAITRDMNRMRDLDARRFEPIITRIQELMPTVKKNYGETDALFDRVKLMLAKGESDKVREEALVQKLIDIGGHPAGSLNTLADYLIEGRGIAQDKEAGFKLKVQAAYGGNADAILDLARLTEDGQAVEGWEIEPELAVNMAFGSLVGVLDEGICDRISRVAREYDDGEVVVKDPALSMAWYRFAADLGDTAAAWEVAELNLLSEKVVKDNDVLLKYLKKAADGGNMAAILEMGRLYAEGALVPRDKEKAFAYFKQAEAAGNQAGVIKQAQLLEQTKDASPEDAAAYEDLLRRLIARKDPPPWAFTRLARVIQTRDGIWKSAPEVKPLLEEAVKRGDIEGGIDLAELLMREDLSPETIARSTDLLSGAIHINGEINAIAKLQRVYLCMDPAGPDVAASDYWANIEAGAGNKTLDLAPEQIDKLPELKDPMVIAAIQTQALYGRASALALYQRYLKGAGYSDQVLRFWAERAEVRRGATVEAALLEFKQNLEKGRINDAKRSIQMTGEGMTVDAGLSFARFLVNNYATDAESVALAKEILHPLAETGSGRAVRLLQELEGPDMDPLSSPLTRFGDVMRDRGDMSAQLLLAENAASAEERTRLYHQAISTQRCDYDDTMALAEFAIRHEREDVQRWLSIAEHIAGEDAWRQVKIADVFMALNGPDMQKHALDLYQSAREGGEPAAYYRLVKHYADNTRESYDPQKASAIFVELVGRSELQEVPEKLLMLANMKPEIQRQVSQSINVQALYQKAAEAGQPVAMREVAKLLRDDAKDTQSILAAFGWLKKAAEAGDAEAMFLLSQSYAYGLGTRPALDAAQAWMAKAAEAGYPAATQVLKLNNAGTEG</sequence>